<name>A0ACB9Y000_CHAAC</name>
<sequence>MKDSGFCSHARSESHVNAMFAWGENKKMSDRNTSMMGIMDEQNKKQVIENQNYIKTLAEILILTATEDTAQRGHRENPDSEKKGVFLAMLDFLGNHDPMIKKRLETQAKNATYTSKTIQNEILECLAAMVKEEIIQEVKKSRQFSVIVDETKDLQKKEQISFVLRYYYDGVVHESCLEFDVAEGLDAAALSGKIICFLEKHGLEYKENLVGQGYDGAAVVSGIHAGVQAKIKEVAKNAFYVHCSAHCLNLVIVDSVKSVTDAGNFFSLMERLYVFISGSYVHNKWLEVQQEMFDGAPREL</sequence>
<dbReference type="Proteomes" id="UP001057452">
    <property type="component" value="Chromosome 1"/>
</dbReference>
<protein>
    <submittedName>
        <fullName evidence="1">Uncharacterized protein</fullName>
    </submittedName>
</protein>
<organism evidence="1 2">
    <name type="scientific">Chaenocephalus aceratus</name>
    <name type="common">Blackfin icefish</name>
    <name type="synonym">Chaenichthys aceratus</name>
    <dbReference type="NCBI Taxonomy" id="36190"/>
    <lineage>
        <taxon>Eukaryota</taxon>
        <taxon>Metazoa</taxon>
        <taxon>Chordata</taxon>
        <taxon>Craniata</taxon>
        <taxon>Vertebrata</taxon>
        <taxon>Euteleostomi</taxon>
        <taxon>Actinopterygii</taxon>
        <taxon>Neopterygii</taxon>
        <taxon>Teleostei</taxon>
        <taxon>Neoteleostei</taxon>
        <taxon>Acanthomorphata</taxon>
        <taxon>Eupercaria</taxon>
        <taxon>Perciformes</taxon>
        <taxon>Notothenioidei</taxon>
        <taxon>Channichthyidae</taxon>
        <taxon>Chaenocephalus</taxon>
    </lineage>
</organism>
<evidence type="ECO:0000313" key="1">
    <source>
        <dbReference type="EMBL" id="KAI4832631.1"/>
    </source>
</evidence>
<keyword evidence="2" id="KW-1185">Reference proteome</keyword>
<reference evidence="1" key="1">
    <citation type="submission" date="2022-05" db="EMBL/GenBank/DDBJ databases">
        <title>Chromosome-level genome of Chaenocephalus aceratus.</title>
        <authorList>
            <person name="Park H."/>
        </authorList>
    </citation>
    <scope>NUCLEOTIDE SEQUENCE</scope>
    <source>
        <strain evidence="1">KU_202001</strain>
    </source>
</reference>
<gene>
    <name evidence="1" type="ORF">KUCAC02_015593</name>
</gene>
<evidence type="ECO:0000313" key="2">
    <source>
        <dbReference type="Proteomes" id="UP001057452"/>
    </source>
</evidence>
<dbReference type="EMBL" id="CM043785">
    <property type="protein sequence ID" value="KAI4832631.1"/>
    <property type="molecule type" value="Genomic_DNA"/>
</dbReference>
<proteinExistence type="predicted"/>
<comment type="caution">
    <text evidence="1">The sequence shown here is derived from an EMBL/GenBank/DDBJ whole genome shotgun (WGS) entry which is preliminary data.</text>
</comment>
<accession>A0ACB9Y000</accession>